<accession>A0A1Y5PN43</accession>
<protein>
    <submittedName>
        <fullName evidence="2">Uncharacterized protein</fullName>
    </submittedName>
</protein>
<dbReference type="EMBL" id="FLQS01000058">
    <property type="protein sequence ID" value="SBS78810.1"/>
    <property type="molecule type" value="Genomic_DNA"/>
</dbReference>
<gene>
    <name evidence="2" type="ORF">MHPYR_610030</name>
</gene>
<feature type="region of interest" description="Disordered" evidence="1">
    <location>
        <begin position="1"/>
        <end position="50"/>
    </location>
</feature>
<name>A0A1Y5PN43_9MYCO</name>
<proteinExistence type="predicted"/>
<feature type="compositionally biased region" description="Polar residues" evidence="1">
    <location>
        <begin position="10"/>
        <end position="23"/>
    </location>
</feature>
<sequence>MQRVGVSAGQMDQSQRSGLTLNQRADRREAVVTDDEVTLRKTEADPGGPGVAEVALRFGRSLGMFARPSLGALTAN</sequence>
<organism evidence="2">
    <name type="scientific">uncultured Mycobacterium sp</name>
    <dbReference type="NCBI Taxonomy" id="171292"/>
    <lineage>
        <taxon>Bacteria</taxon>
        <taxon>Bacillati</taxon>
        <taxon>Actinomycetota</taxon>
        <taxon>Actinomycetes</taxon>
        <taxon>Mycobacteriales</taxon>
        <taxon>Mycobacteriaceae</taxon>
        <taxon>Mycobacterium</taxon>
        <taxon>environmental samples</taxon>
    </lineage>
</organism>
<reference evidence="2" key="1">
    <citation type="submission" date="2016-03" db="EMBL/GenBank/DDBJ databases">
        <authorList>
            <person name="Ploux O."/>
        </authorList>
    </citation>
    <scope>NUCLEOTIDE SEQUENCE</scope>
    <source>
        <strain evidence="2">UC10</strain>
    </source>
</reference>
<feature type="compositionally biased region" description="Basic and acidic residues" evidence="1">
    <location>
        <begin position="24"/>
        <end position="44"/>
    </location>
</feature>
<evidence type="ECO:0000313" key="2">
    <source>
        <dbReference type="EMBL" id="SBS78810.1"/>
    </source>
</evidence>
<dbReference type="AlphaFoldDB" id="A0A1Y5PN43"/>
<evidence type="ECO:0000256" key="1">
    <source>
        <dbReference type="SAM" id="MobiDB-lite"/>
    </source>
</evidence>